<comment type="caution">
    <text evidence="4">The sequence shown here is derived from an EMBL/GenBank/DDBJ whole genome shotgun (WGS) entry which is preliminary data.</text>
</comment>
<dbReference type="EMBL" id="JAJNCO010000016">
    <property type="protein sequence ID" value="MCD2114070.1"/>
    <property type="molecule type" value="Genomic_DNA"/>
</dbReference>
<evidence type="ECO:0000256" key="1">
    <source>
        <dbReference type="SAM" id="MobiDB-lite"/>
    </source>
</evidence>
<dbReference type="Pfam" id="PF26527">
    <property type="entry name" value="DUF8176"/>
    <property type="match status" value="1"/>
</dbReference>
<feature type="region of interest" description="Disordered" evidence="1">
    <location>
        <begin position="1"/>
        <end position="35"/>
    </location>
</feature>
<keyword evidence="2" id="KW-0472">Membrane</keyword>
<evidence type="ECO:0000313" key="4">
    <source>
        <dbReference type="EMBL" id="MCD2114070.1"/>
    </source>
</evidence>
<feature type="compositionally biased region" description="Low complexity" evidence="1">
    <location>
        <begin position="220"/>
        <end position="243"/>
    </location>
</feature>
<evidence type="ECO:0000313" key="5">
    <source>
        <dbReference type="Proteomes" id="UP001198630"/>
    </source>
</evidence>
<organism evidence="4 5">
    <name type="scientific">Rhodococcus rhodochrous</name>
    <dbReference type="NCBI Taxonomy" id="1829"/>
    <lineage>
        <taxon>Bacteria</taxon>
        <taxon>Bacillati</taxon>
        <taxon>Actinomycetota</taxon>
        <taxon>Actinomycetes</taxon>
        <taxon>Mycobacteriales</taxon>
        <taxon>Nocardiaceae</taxon>
        <taxon>Rhodococcus</taxon>
    </lineage>
</organism>
<feature type="region of interest" description="Disordered" evidence="1">
    <location>
        <begin position="208"/>
        <end position="243"/>
    </location>
</feature>
<name>A0AAW4XN62_RHORH</name>
<dbReference type="InterPro" id="IPR058489">
    <property type="entry name" value="DUF8176"/>
</dbReference>
<evidence type="ECO:0000256" key="2">
    <source>
        <dbReference type="SAM" id="Phobius"/>
    </source>
</evidence>
<feature type="transmembrane region" description="Helical" evidence="2">
    <location>
        <begin position="185"/>
        <end position="206"/>
    </location>
</feature>
<reference evidence="4" key="1">
    <citation type="submission" date="2021-11" db="EMBL/GenBank/DDBJ databases">
        <title>Development of a sustainable strategy for remediation of hydrocarbon-contaminated territories based on the waste exchange concept.</title>
        <authorList>
            <person name="Elkin A."/>
        </authorList>
    </citation>
    <scope>NUCLEOTIDE SEQUENCE</scope>
    <source>
        <strain evidence="4">IEGM 757</strain>
    </source>
</reference>
<accession>A0AAW4XN62</accession>
<feature type="domain" description="DUF8176" evidence="3">
    <location>
        <begin position="246"/>
        <end position="360"/>
    </location>
</feature>
<protein>
    <recommendedName>
        <fullName evidence="3">DUF8176 domain-containing protein</fullName>
    </recommendedName>
</protein>
<gene>
    <name evidence="4" type="ORF">LQ384_23420</name>
</gene>
<proteinExistence type="predicted"/>
<dbReference type="AlphaFoldDB" id="A0AAW4XN62"/>
<evidence type="ECO:0000259" key="3">
    <source>
        <dbReference type="Pfam" id="PF26527"/>
    </source>
</evidence>
<feature type="region of interest" description="Disordered" evidence="1">
    <location>
        <begin position="127"/>
        <end position="181"/>
    </location>
</feature>
<feature type="compositionally biased region" description="Low complexity" evidence="1">
    <location>
        <begin position="152"/>
        <end position="175"/>
    </location>
</feature>
<feature type="region of interest" description="Disordered" evidence="1">
    <location>
        <begin position="79"/>
        <end position="112"/>
    </location>
</feature>
<keyword evidence="2" id="KW-1133">Transmembrane helix</keyword>
<sequence>MSTDNRGTLFPDVTEHYGPQPTPIEDTDTGSVHFPIPDETIADAAVASSDLEPVAAETTWESDDDAVIQTDLEPIGTAETPVADTAPAPIPQDPDGAAPHPDTEAGDDPYATAPDWVRVHIPRGPLVISQRSRGGLKSAIGRARPPRPTPAPESAEAPTSAPAVPVTDTAAAAPAKRGGDRSRTWMLVGGGVAVLAVVSAAVVTTMTGSTDEPQAPPLPSSSVVASPSTTPSTTTPSTTATAAAPAWCAPVTEPDRIVGNGPGGRDSGPAVIQAFEHAYYVQRDGKAVAELMVLPGNDIQSFINAVPAGTEHCVTVLPTEDPNRWSVDVLLKFPPVGDEGIHKQWITTMPADGGMKIANVENR</sequence>
<dbReference type="RefSeq" id="WP_230792179.1">
    <property type="nucleotide sequence ID" value="NZ_JAJNCO010000016.1"/>
</dbReference>
<keyword evidence="2" id="KW-0812">Transmembrane</keyword>
<dbReference type="Proteomes" id="UP001198630">
    <property type="component" value="Unassembled WGS sequence"/>
</dbReference>